<reference evidence="4 5" key="1">
    <citation type="submission" date="2022-04" db="EMBL/GenBank/DDBJ databases">
        <authorList>
            <person name="Ye Y.-Q."/>
            <person name="Du Z.-J."/>
        </authorList>
    </citation>
    <scope>NUCLEOTIDE SEQUENCE [LARGE SCALE GENOMIC DNA]</scope>
    <source>
        <strain evidence="4 5">A6E488</strain>
    </source>
</reference>
<dbReference type="InterPro" id="IPR037185">
    <property type="entry name" value="EmrE-like"/>
</dbReference>
<name>A0AAW5QXA0_9HYPH</name>
<dbReference type="SUPFAM" id="SSF103481">
    <property type="entry name" value="Multidrug resistance efflux transporter EmrE"/>
    <property type="match status" value="2"/>
</dbReference>
<dbReference type="EMBL" id="JALIDZ010000002">
    <property type="protein sequence ID" value="MCT8971101.1"/>
    <property type="molecule type" value="Genomic_DNA"/>
</dbReference>
<proteinExistence type="predicted"/>
<feature type="transmembrane region" description="Helical" evidence="2">
    <location>
        <begin position="205"/>
        <end position="223"/>
    </location>
</feature>
<feature type="domain" description="EamA" evidence="3">
    <location>
        <begin position="177"/>
        <end position="303"/>
    </location>
</feature>
<feature type="transmembrane region" description="Helical" evidence="2">
    <location>
        <begin position="151"/>
        <end position="169"/>
    </location>
</feature>
<organism evidence="4 5">
    <name type="scientific">Microbaculum marinisediminis</name>
    <dbReference type="NCBI Taxonomy" id="2931392"/>
    <lineage>
        <taxon>Bacteria</taxon>
        <taxon>Pseudomonadati</taxon>
        <taxon>Pseudomonadota</taxon>
        <taxon>Alphaproteobacteria</taxon>
        <taxon>Hyphomicrobiales</taxon>
        <taxon>Tepidamorphaceae</taxon>
        <taxon>Microbaculum</taxon>
    </lineage>
</organism>
<dbReference type="AlphaFoldDB" id="A0AAW5QXA0"/>
<dbReference type="Proteomes" id="UP001320898">
    <property type="component" value="Unassembled WGS sequence"/>
</dbReference>
<keyword evidence="2" id="KW-1133">Transmembrane helix</keyword>
<dbReference type="RefSeq" id="WP_261614673.1">
    <property type="nucleotide sequence ID" value="NZ_JALIDZ010000002.1"/>
</dbReference>
<dbReference type="PANTHER" id="PTHR22911:SF135">
    <property type="entry name" value="BLR4310 PROTEIN"/>
    <property type="match status" value="1"/>
</dbReference>
<feature type="transmembrane region" description="Helical" evidence="2">
    <location>
        <begin position="235"/>
        <end position="253"/>
    </location>
</feature>
<evidence type="ECO:0000256" key="2">
    <source>
        <dbReference type="SAM" id="Phobius"/>
    </source>
</evidence>
<feature type="transmembrane region" description="Helical" evidence="2">
    <location>
        <begin position="98"/>
        <end position="118"/>
    </location>
</feature>
<protein>
    <submittedName>
        <fullName evidence="4">DMT family transporter</fullName>
    </submittedName>
</protein>
<feature type="transmembrane region" description="Helical" evidence="2">
    <location>
        <begin position="289"/>
        <end position="307"/>
    </location>
</feature>
<sequence length="330" mass="35429">MFLSKPGGRSDASAQSASSAPASAPDTAARENLHGMLAMLAAMFFFVTNDTFVKLSSASLDLPQILFIRGGIACILIAILAWYMGALRTWPRRGWKVMGLRVIGEIGSTLLFLTALFQMPIANVTAILQGMPLVMTVLSAILLGEIVRWRRWAAVVAGFVGMLLVVQPGGADFNAYALFAVASLAFAALRDLASRYLPAELPTPFVALVSMFSVTVVGGAWSLAEPWKPVPGEVLIYLACAAALLSGAFYFITEAMRHGEVSLVAPFRYSIIVWALLLGYLVWGQLPNPLAGAGMVLVVGSGLYVFYRESRVHRTSRVVSDPALKQGADR</sequence>
<dbReference type="PANTHER" id="PTHR22911">
    <property type="entry name" value="ACYL-MALONYL CONDENSING ENZYME-RELATED"/>
    <property type="match status" value="1"/>
</dbReference>
<comment type="caution">
    <text evidence="4">The sequence shown here is derived from an EMBL/GenBank/DDBJ whole genome shotgun (WGS) entry which is preliminary data.</text>
</comment>
<evidence type="ECO:0000313" key="5">
    <source>
        <dbReference type="Proteomes" id="UP001320898"/>
    </source>
</evidence>
<feature type="transmembrane region" description="Helical" evidence="2">
    <location>
        <begin position="33"/>
        <end position="53"/>
    </location>
</feature>
<feature type="transmembrane region" description="Helical" evidence="2">
    <location>
        <begin position="65"/>
        <end position="86"/>
    </location>
</feature>
<gene>
    <name evidence="4" type="ORF">MUB46_04435</name>
</gene>
<evidence type="ECO:0000313" key="4">
    <source>
        <dbReference type="EMBL" id="MCT8971101.1"/>
    </source>
</evidence>
<dbReference type="Pfam" id="PF00892">
    <property type="entry name" value="EamA"/>
    <property type="match status" value="2"/>
</dbReference>
<evidence type="ECO:0000256" key="1">
    <source>
        <dbReference type="SAM" id="MobiDB-lite"/>
    </source>
</evidence>
<keyword evidence="5" id="KW-1185">Reference proteome</keyword>
<dbReference type="GO" id="GO:0016020">
    <property type="term" value="C:membrane"/>
    <property type="evidence" value="ECO:0007669"/>
    <property type="project" value="InterPro"/>
</dbReference>
<feature type="compositionally biased region" description="Low complexity" evidence="1">
    <location>
        <begin position="10"/>
        <end position="25"/>
    </location>
</feature>
<dbReference type="InterPro" id="IPR000620">
    <property type="entry name" value="EamA_dom"/>
</dbReference>
<evidence type="ECO:0000259" key="3">
    <source>
        <dbReference type="Pfam" id="PF00892"/>
    </source>
</evidence>
<feature type="transmembrane region" description="Helical" evidence="2">
    <location>
        <begin position="175"/>
        <end position="193"/>
    </location>
</feature>
<feature type="domain" description="EamA" evidence="3">
    <location>
        <begin position="35"/>
        <end position="166"/>
    </location>
</feature>
<accession>A0AAW5QXA0</accession>
<feature type="transmembrane region" description="Helical" evidence="2">
    <location>
        <begin position="124"/>
        <end position="144"/>
    </location>
</feature>
<keyword evidence="2" id="KW-0472">Membrane</keyword>
<feature type="transmembrane region" description="Helical" evidence="2">
    <location>
        <begin position="265"/>
        <end position="283"/>
    </location>
</feature>
<keyword evidence="2" id="KW-0812">Transmembrane</keyword>
<feature type="region of interest" description="Disordered" evidence="1">
    <location>
        <begin position="1"/>
        <end position="25"/>
    </location>
</feature>